<dbReference type="PANTHER" id="PTHR22855:SF46">
    <property type="entry name" value="METHYLCROTONOYL-COA CARBOXYLASE"/>
    <property type="match status" value="1"/>
</dbReference>
<accession>Q0K9T0</accession>
<dbReference type="FunFam" id="3.90.226.10:FF:000021">
    <property type="entry name" value="Acetyl-CoA carboxylase carboxyltransferase subunit"/>
    <property type="match status" value="1"/>
</dbReference>
<dbReference type="eggNOG" id="COG4799">
    <property type="taxonomic scope" value="Bacteria"/>
</dbReference>
<dbReference type="AlphaFoldDB" id="Q0K9T0"/>
<evidence type="ECO:0000259" key="2">
    <source>
        <dbReference type="PROSITE" id="PS50989"/>
    </source>
</evidence>
<name>Q0K9T0_CUPNH</name>
<keyword evidence="3" id="KW-0436">Ligase</keyword>
<organism evidence="3 4">
    <name type="scientific">Cupriavidus necator (strain ATCC 17699 / DSM 428 / KCTC 22496 / NCIMB 10442 / H16 / Stanier 337)</name>
    <name type="common">Ralstonia eutropha</name>
    <dbReference type="NCBI Taxonomy" id="381666"/>
    <lineage>
        <taxon>Bacteria</taxon>
        <taxon>Pseudomonadati</taxon>
        <taxon>Pseudomonadota</taxon>
        <taxon>Betaproteobacteria</taxon>
        <taxon>Burkholderiales</taxon>
        <taxon>Burkholderiaceae</taxon>
        <taxon>Cupriavidus</taxon>
    </lineage>
</organism>
<dbReference type="EMBL" id="AM260479">
    <property type="protein sequence ID" value="CAJ93241.1"/>
    <property type="molecule type" value="Genomic_DNA"/>
</dbReference>
<dbReference type="InterPro" id="IPR011763">
    <property type="entry name" value="COA_CT_C"/>
</dbReference>
<dbReference type="PROSITE" id="PS50980">
    <property type="entry name" value="COA_CT_NTER"/>
    <property type="match status" value="1"/>
</dbReference>
<dbReference type="Proteomes" id="UP000008210">
    <property type="component" value="Chromosome 1"/>
</dbReference>
<dbReference type="STRING" id="381666.H16_A2144"/>
<protein>
    <submittedName>
        <fullName evidence="3">Propionyl-CoA carboxylase beta chain</fullName>
        <ecNumber evidence="3">6.4.1.3</ecNumber>
    </submittedName>
</protein>
<dbReference type="InterPro" id="IPR011762">
    <property type="entry name" value="COA_CT_N"/>
</dbReference>
<dbReference type="KEGG" id="reh:H16_A2144"/>
<proteinExistence type="predicted"/>
<dbReference type="SUPFAM" id="SSF52096">
    <property type="entry name" value="ClpP/crotonase"/>
    <property type="match status" value="2"/>
</dbReference>
<reference evidence="3 4" key="1">
    <citation type="journal article" date="2006" name="Nat. Biotechnol.">
        <title>Genome sequence of the bioplastic-producing 'Knallgas' bacterium Ralstonia eutropha H16.</title>
        <authorList>
            <person name="Pohlmann A."/>
            <person name="Fricke W.F."/>
            <person name="Reinecke F."/>
            <person name="Kusian B."/>
            <person name="Liesegang H."/>
            <person name="Cramm R."/>
            <person name="Eitinger T."/>
            <person name="Ewering C."/>
            <person name="Potter M."/>
            <person name="Schwartz E."/>
            <person name="Strittmatter A."/>
            <person name="Voss I."/>
            <person name="Gottschalk G."/>
            <person name="Steinbuechel A."/>
            <person name="Friedrich B."/>
            <person name="Bowien B."/>
        </authorList>
    </citation>
    <scope>NUCLEOTIDE SEQUENCE [LARGE SCALE GENOMIC DNA]</scope>
    <source>
        <strain evidence="4">ATCC 17699 / DSM 428 / KCTC 22496 / NCIMB 10442 / H16 / Stanier 337</strain>
    </source>
</reference>
<dbReference type="PROSITE" id="PS50989">
    <property type="entry name" value="COA_CT_CTER"/>
    <property type="match status" value="1"/>
</dbReference>
<dbReference type="HOGENOM" id="CLU_018822_0_1_4"/>
<evidence type="ECO:0000313" key="4">
    <source>
        <dbReference type="Proteomes" id="UP000008210"/>
    </source>
</evidence>
<gene>
    <name evidence="3" type="primary">pccB</name>
    <name evidence="3" type="ordered locus">H16_A2144</name>
</gene>
<sequence length="567" mass="61175">MQQSDTLRIHVRASMRWPQGQKMAENNITQDATISGARPLTSGAERNREHMLAMLGQVRELEQRTVRKSARAADSFHARGKLLPRERLAHLLDADRPFFELMTLAGYCGLEDPDPATSVPGAALIVGIGYIEGVRCMIAVNDSGISAGAMQALTGQKLIRAQEIALAQKLPFVQLVESAGGNLRKYRVERFVVGGGMFYNLARLSAAGVPVVSLIHGSSAAGGAYLPGLSDHVIMVRRQAHAYLAGPSLLRAATGEEASDEELGGADMHASVSGLADHVADNDLDGIACLREVMDTIGWRDVPGGESWDEPLEPAGDLLRLMPVDTRTPVDMREVIARIVDGSRFREFKAMYGAHTVCGHARIQGHHVGILTNNGPLDCDGSTKAAQFIQSCVQLGRPLVFLQNITGFMVGREHEQAGMIKHGAKLIQALSNAPVPRLTILCGSSFGAGNYGMCGRAFRPDFLFSWPNARTAVMGGEQAAMTMRLVAENAARRSGNSADERAIEAESRDIVATFDRQSSAIHTSSLLLDDGIIDPRDTRSWLGMALATVEQAKHRTVQPMQFGVARL</sequence>
<dbReference type="Gene3D" id="3.90.226.10">
    <property type="entry name" value="2-enoyl-CoA Hydratase, Chain A, domain 1"/>
    <property type="match status" value="2"/>
</dbReference>
<evidence type="ECO:0000313" key="3">
    <source>
        <dbReference type="EMBL" id="CAJ93241.1"/>
    </source>
</evidence>
<dbReference type="GO" id="GO:0004658">
    <property type="term" value="F:propionyl-CoA carboxylase activity"/>
    <property type="evidence" value="ECO:0007669"/>
    <property type="project" value="UniProtKB-EC"/>
</dbReference>
<dbReference type="PANTHER" id="PTHR22855">
    <property type="entry name" value="ACETYL, PROPIONYL, PYRUVATE, AND GLUTACONYL CARBOXYLASE-RELATED"/>
    <property type="match status" value="1"/>
</dbReference>
<dbReference type="InterPro" id="IPR045190">
    <property type="entry name" value="MCCB/AccD1-like"/>
</dbReference>
<feature type="domain" description="CoA carboxyltransferase C-terminal" evidence="2">
    <location>
        <begin position="307"/>
        <end position="562"/>
    </location>
</feature>
<dbReference type="Pfam" id="PF01039">
    <property type="entry name" value="Carboxyl_trans"/>
    <property type="match status" value="1"/>
</dbReference>
<keyword evidence="4" id="KW-1185">Reference proteome</keyword>
<dbReference type="InterPro" id="IPR029045">
    <property type="entry name" value="ClpP/crotonase-like_dom_sf"/>
</dbReference>
<dbReference type="EC" id="6.4.1.3" evidence="3"/>
<evidence type="ECO:0000259" key="1">
    <source>
        <dbReference type="PROSITE" id="PS50980"/>
    </source>
</evidence>
<feature type="domain" description="CoA carboxyltransferase N-terminal" evidence="1">
    <location>
        <begin position="48"/>
        <end position="309"/>
    </location>
</feature>
<dbReference type="InterPro" id="IPR034733">
    <property type="entry name" value="AcCoA_carboxyl_beta"/>
</dbReference>